<dbReference type="InterPro" id="IPR029032">
    <property type="entry name" value="AhpD-like"/>
</dbReference>
<keyword evidence="2" id="KW-1185">Reference proteome</keyword>
<accession>A0A1U6IKI1</accession>
<dbReference type="EMBL" id="FVZE01000008">
    <property type="protein sequence ID" value="SLK08545.1"/>
    <property type="molecule type" value="Genomic_DNA"/>
</dbReference>
<evidence type="ECO:0000313" key="1">
    <source>
        <dbReference type="EMBL" id="SLK08545.1"/>
    </source>
</evidence>
<organism evidence="1 2">
    <name type="scientific">Novosphingobium mathurense</name>
    <dbReference type="NCBI Taxonomy" id="428990"/>
    <lineage>
        <taxon>Bacteria</taxon>
        <taxon>Pseudomonadati</taxon>
        <taxon>Pseudomonadota</taxon>
        <taxon>Alphaproteobacteria</taxon>
        <taxon>Sphingomonadales</taxon>
        <taxon>Sphingomonadaceae</taxon>
        <taxon>Novosphingobium</taxon>
    </lineage>
</organism>
<evidence type="ECO:0000313" key="2">
    <source>
        <dbReference type="Proteomes" id="UP000190989"/>
    </source>
</evidence>
<reference evidence="2" key="1">
    <citation type="submission" date="2017-02" db="EMBL/GenBank/DDBJ databases">
        <authorList>
            <person name="Varghese N."/>
            <person name="Submissions S."/>
        </authorList>
    </citation>
    <scope>NUCLEOTIDE SEQUENCE [LARGE SCALE GENOMIC DNA]</scope>
    <source>
        <strain evidence="2">SM117</strain>
    </source>
</reference>
<name>A0A1U6IKI1_9SPHN</name>
<sequence>MRVELAPQPGNAIPDLSAQYCPEITKAGGAFSMAPYRHSKLPLRMFEACRIATAVINGCIVCMNWRSQRDLGLLGVEHGVIDQDDAPDEAMYQAVLNGDLSSLSERERLAVQYSQRMGTDPRGLSGDEEFWAKLKGALSDEEIVDLTYSTAAWMALGRVAHVLGVDTACSVGGPLESVAA</sequence>
<dbReference type="Proteomes" id="UP000190989">
    <property type="component" value="Unassembled WGS sequence"/>
</dbReference>
<gene>
    <name evidence="1" type="ORF">SAMN06295987_10857</name>
</gene>
<dbReference type="AlphaFoldDB" id="A0A1U6IKI1"/>
<proteinExistence type="predicted"/>
<dbReference type="RefSeq" id="WP_054948533.1">
    <property type="nucleotide sequence ID" value="NZ_FVZE01000008.1"/>
</dbReference>
<protein>
    <recommendedName>
        <fullName evidence="3">Alkylhydroperoxidase family enzyme, contains CxxC motif</fullName>
    </recommendedName>
</protein>
<evidence type="ECO:0008006" key="3">
    <source>
        <dbReference type="Google" id="ProtNLM"/>
    </source>
</evidence>
<dbReference type="Gene3D" id="1.20.1290.10">
    <property type="entry name" value="AhpD-like"/>
    <property type="match status" value="1"/>
</dbReference>
<dbReference type="SUPFAM" id="SSF69118">
    <property type="entry name" value="AhpD-like"/>
    <property type="match status" value="1"/>
</dbReference>
<dbReference type="STRING" id="428990.SAMN06295987_10857"/>